<keyword evidence="2" id="KW-1185">Reference proteome</keyword>
<organism evidence="1 2">
    <name type="scientific">Araneus ventricosus</name>
    <name type="common">Orbweaver spider</name>
    <name type="synonym">Epeira ventricosa</name>
    <dbReference type="NCBI Taxonomy" id="182803"/>
    <lineage>
        <taxon>Eukaryota</taxon>
        <taxon>Metazoa</taxon>
        <taxon>Ecdysozoa</taxon>
        <taxon>Arthropoda</taxon>
        <taxon>Chelicerata</taxon>
        <taxon>Arachnida</taxon>
        <taxon>Araneae</taxon>
        <taxon>Araneomorphae</taxon>
        <taxon>Entelegynae</taxon>
        <taxon>Araneoidea</taxon>
        <taxon>Araneidae</taxon>
        <taxon>Araneus</taxon>
    </lineage>
</organism>
<proteinExistence type="predicted"/>
<evidence type="ECO:0000313" key="2">
    <source>
        <dbReference type="Proteomes" id="UP000499080"/>
    </source>
</evidence>
<comment type="caution">
    <text evidence="1">The sequence shown here is derived from an EMBL/GenBank/DDBJ whole genome shotgun (WGS) entry which is preliminary data.</text>
</comment>
<sequence>MSILFIGMNKWHHFPERLPRRNNLIATEVIFSDKNSTQWGLFWYPRLGWELGWVPHVNNGTQPNREYQNRPQYKANWKILSTRQNSDPTWERRMSKK</sequence>
<reference evidence="1 2" key="1">
    <citation type="journal article" date="2019" name="Sci. Rep.">
        <title>Orb-weaving spider Araneus ventricosus genome elucidates the spidroin gene catalogue.</title>
        <authorList>
            <person name="Kono N."/>
            <person name="Nakamura H."/>
            <person name="Ohtoshi R."/>
            <person name="Moran D.A.P."/>
            <person name="Shinohara A."/>
            <person name="Yoshida Y."/>
            <person name="Fujiwara M."/>
            <person name="Mori M."/>
            <person name="Tomita M."/>
            <person name="Arakawa K."/>
        </authorList>
    </citation>
    <scope>NUCLEOTIDE SEQUENCE [LARGE SCALE GENOMIC DNA]</scope>
</reference>
<dbReference type="EMBL" id="BGPR01020430">
    <property type="protein sequence ID" value="GBN84644.1"/>
    <property type="molecule type" value="Genomic_DNA"/>
</dbReference>
<gene>
    <name evidence="1" type="ORF">AVEN_125671_1</name>
</gene>
<dbReference type="Proteomes" id="UP000499080">
    <property type="component" value="Unassembled WGS sequence"/>
</dbReference>
<dbReference type="AlphaFoldDB" id="A0A4Y2S8U2"/>
<protein>
    <submittedName>
        <fullName evidence="1">Uncharacterized protein</fullName>
    </submittedName>
</protein>
<evidence type="ECO:0000313" key="1">
    <source>
        <dbReference type="EMBL" id="GBN84644.1"/>
    </source>
</evidence>
<accession>A0A4Y2S8U2</accession>
<name>A0A4Y2S8U2_ARAVE</name>